<feature type="compositionally biased region" description="Acidic residues" evidence="5">
    <location>
        <begin position="264"/>
        <end position="274"/>
    </location>
</feature>
<reference evidence="6" key="1">
    <citation type="submission" date="2022-05" db="EMBL/GenBank/DDBJ databases">
        <title>A multi-omics perspective on studying reproductive biology in Daphnia sinensis.</title>
        <authorList>
            <person name="Jia J."/>
        </authorList>
    </citation>
    <scope>NUCLEOTIDE SEQUENCE</scope>
    <source>
        <strain evidence="6">WSL</strain>
    </source>
</reference>
<feature type="region of interest" description="Disordered" evidence="5">
    <location>
        <begin position="95"/>
        <end position="127"/>
    </location>
</feature>
<keyword evidence="2" id="KW-0964">Secreted</keyword>
<dbReference type="InterPro" id="IPR059100">
    <property type="entry name" value="TSP3_bac"/>
</dbReference>
<protein>
    <submittedName>
        <fullName evidence="6">Uncharacterized protein</fullName>
    </submittedName>
</protein>
<evidence type="ECO:0000256" key="3">
    <source>
        <dbReference type="ARBA" id="ARBA00022729"/>
    </source>
</evidence>
<dbReference type="EMBL" id="WJBH02000308">
    <property type="protein sequence ID" value="KAI9549360.1"/>
    <property type="molecule type" value="Genomic_DNA"/>
</dbReference>
<gene>
    <name evidence="6" type="ORF">GHT06_003726</name>
</gene>
<evidence type="ECO:0000313" key="7">
    <source>
        <dbReference type="Proteomes" id="UP000820818"/>
    </source>
</evidence>
<feature type="compositionally biased region" description="Basic and acidic residues" evidence="5">
    <location>
        <begin position="393"/>
        <end position="402"/>
    </location>
</feature>
<proteinExistence type="predicted"/>
<evidence type="ECO:0000256" key="1">
    <source>
        <dbReference type="ARBA" id="ARBA00004613"/>
    </source>
</evidence>
<feature type="region of interest" description="Disordered" evidence="5">
    <location>
        <begin position="36"/>
        <end position="59"/>
    </location>
</feature>
<evidence type="ECO:0000256" key="4">
    <source>
        <dbReference type="ARBA" id="ARBA00022837"/>
    </source>
</evidence>
<dbReference type="PANTHER" id="PTHR37467:SF1">
    <property type="entry name" value="EXPORTED CALCIUM-BINDING GLYCOPROTEIN"/>
    <property type="match status" value="1"/>
</dbReference>
<dbReference type="InterPro" id="IPR053180">
    <property type="entry name" value="Ca-binding_acidic-repeat"/>
</dbReference>
<organism evidence="6 7">
    <name type="scientific">Daphnia sinensis</name>
    <dbReference type="NCBI Taxonomy" id="1820382"/>
    <lineage>
        <taxon>Eukaryota</taxon>
        <taxon>Metazoa</taxon>
        <taxon>Ecdysozoa</taxon>
        <taxon>Arthropoda</taxon>
        <taxon>Crustacea</taxon>
        <taxon>Branchiopoda</taxon>
        <taxon>Diplostraca</taxon>
        <taxon>Cladocera</taxon>
        <taxon>Anomopoda</taxon>
        <taxon>Daphniidae</taxon>
        <taxon>Daphnia</taxon>
        <taxon>Daphnia similis group</taxon>
    </lineage>
</organism>
<keyword evidence="7" id="KW-1185">Reference proteome</keyword>
<dbReference type="AlphaFoldDB" id="A0AAD5PNA6"/>
<feature type="region of interest" description="Disordered" evidence="5">
    <location>
        <begin position="263"/>
        <end position="289"/>
    </location>
</feature>
<evidence type="ECO:0000256" key="5">
    <source>
        <dbReference type="SAM" id="MobiDB-lite"/>
    </source>
</evidence>
<feature type="region of interest" description="Disordered" evidence="5">
    <location>
        <begin position="160"/>
        <end position="190"/>
    </location>
</feature>
<evidence type="ECO:0000313" key="6">
    <source>
        <dbReference type="EMBL" id="KAI9549360.1"/>
    </source>
</evidence>
<keyword evidence="3" id="KW-0732">Signal</keyword>
<evidence type="ECO:0000256" key="2">
    <source>
        <dbReference type="ARBA" id="ARBA00022525"/>
    </source>
</evidence>
<name>A0AAD5PNA6_9CRUS</name>
<feature type="compositionally biased region" description="Low complexity" evidence="5">
    <location>
        <begin position="382"/>
        <end position="392"/>
    </location>
</feature>
<accession>A0AAD5PNA6</accession>
<comment type="subcellular location">
    <subcellularLocation>
        <location evidence="1">Secreted</location>
    </subcellularLocation>
</comment>
<keyword evidence="4" id="KW-0106">Calcium</keyword>
<sequence length="402" mass="42169">MTYTPTASESGTDVTVTYQVCNGTICTTATVTISVSGDDSDGDGVPNAQEILDGTDPNDPCDYDIDSQDLDAVSDEWKNADCDNDGLTNAEELVLGTDPLNPDSDGDGVSDGKEVADNTDPNDPCEYKTTRSQIFNLTSATWKALDCDEDGLTNAEEIALGPDPQVADTDGDGNPDGTDPHPLVPTATDDTTSVNVSSVLEFNILANDDYLPGEDITISIVPPQNYSTWYTGEADQTVTIEYQVCNGTVCDTATLTISVVGVDTDGDGVSDLDETSSPTPTSPTDPCSYNVADQSADAVTDAWRALDCDGDGVTNGEELDNGTDPQDGCDYNPADQDPTKVSDDWSDADCDNDGLTNGEELTGVDNPSTPANPDGEKTNPLVVDSDGDGVSDAQEHSMDRSK</sequence>
<dbReference type="Proteomes" id="UP000820818">
    <property type="component" value="Unassembled WGS sequence"/>
</dbReference>
<feature type="compositionally biased region" description="Low complexity" evidence="5">
    <location>
        <begin position="275"/>
        <end position="288"/>
    </location>
</feature>
<feature type="region of interest" description="Disordered" evidence="5">
    <location>
        <begin position="311"/>
        <end position="402"/>
    </location>
</feature>
<dbReference type="PANTHER" id="PTHR37467">
    <property type="entry name" value="EXPORTED CALCIUM-BINDING GLYCOPROTEIN-RELATED"/>
    <property type="match status" value="1"/>
</dbReference>
<dbReference type="Pfam" id="PF18884">
    <property type="entry name" value="TSP3_bac"/>
    <property type="match status" value="7"/>
</dbReference>
<comment type="caution">
    <text evidence="6">The sequence shown here is derived from an EMBL/GenBank/DDBJ whole genome shotgun (WGS) entry which is preliminary data.</text>
</comment>